<dbReference type="AlphaFoldDB" id="A0A0E9Q6W3"/>
<reference evidence="1" key="1">
    <citation type="submission" date="2014-11" db="EMBL/GenBank/DDBJ databases">
        <authorList>
            <person name="Amaro Gonzalez C."/>
        </authorList>
    </citation>
    <scope>NUCLEOTIDE SEQUENCE</scope>
</reference>
<sequence>MFVCEFYMRILTCFDLQLGLQYIPWDTAMYWNLQGAYKHLKIPNQTGAVCSSYIFSFNGGTITITSWYSVVYM</sequence>
<evidence type="ECO:0000313" key="1">
    <source>
        <dbReference type="EMBL" id="JAH12636.1"/>
    </source>
</evidence>
<name>A0A0E9Q6W3_ANGAN</name>
<dbReference type="EMBL" id="GBXM01095941">
    <property type="protein sequence ID" value="JAH12636.1"/>
    <property type="molecule type" value="Transcribed_RNA"/>
</dbReference>
<protein>
    <submittedName>
        <fullName evidence="1">Uncharacterized protein</fullName>
    </submittedName>
</protein>
<accession>A0A0E9Q6W3</accession>
<reference evidence="1" key="2">
    <citation type="journal article" date="2015" name="Fish Shellfish Immunol.">
        <title>Early steps in the European eel (Anguilla anguilla)-Vibrio vulnificus interaction in the gills: Role of the RtxA13 toxin.</title>
        <authorList>
            <person name="Callol A."/>
            <person name="Pajuelo D."/>
            <person name="Ebbesson L."/>
            <person name="Teles M."/>
            <person name="MacKenzie S."/>
            <person name="Amaro C."/>
        </authorList>
    </citation>
    <scope>NUCLEOTIDE SEQUENCE</scope>
</reference>
<organism evidence="1">
    <name type="scientific">Anguilla anguilla</name>
    <name type="common">European freshwater eel</name>
    <name type="synonym">Muraena anguilla</name>
    <dbReference type="NCBI Taxonomy" id="7936"/>
    <lineage>
        <taxon>Eukaryota</taxon>
        <taxon>Metazoa</taxon>
        <taxon>Chordata</taxon>
        <taxon>Craniata</taxon>
        <taxon>Vertebrata</taxon>
        <taxon>Euteleostomi</taxon>
        <taxon>Actinopterygii</taxon>
        <taxon>Neopterygii</taxon>
        <taxon>Teleostei</taxon>
        <taxon>Anguilliformes</taxon>
        <taxon>Anguillidae</taxon>
        <taxon>Anguilla</taxon>
    </lineage>
</organism>
<proteinExistence type="predicted"/>